<feature type="compositionally biased region" description="Gly residues" evidence="1">
    <location>
        <begin position="42"/>
        <end position="52"/>
    </location>
</feature>
<feature type="chain" id="PRO_5045214308" evidence="2">
    <location>
        <begin position="20"/>
        <end position="52"/>
    </location>
</feature>
<keyword evidence="4" id="KW-1185">Reference proteome</keyword>
<proteinExistence type="predicted"/>
<evidence type="ECO:0000256" key="1">
    <source>
        <dbReference type="SAM" id="MobiDB-lite"/>
    </source>
</evidence>
<evidence type="ECO:0000313" key="4">
    <source>
        <dbReference type="Proteomes" id="UP001272242"/>
    </source>
</evidence>
<comment type="caution">
    <text evidence="3">The sequence shown here is derived from an EMBL/GenBank/DDBJ whole genome shotgun (WGS) entry which is preliminary data.</text>
</comment>
<name>A0ABU5F720_9BACT</name>
<sequence length="52" mass="5350">MRRFVALALFAFCVFVVLGCGDSAPTVNKSPAEKPNQKEQGAGPGAGAGQKK</sequence>
<accession>A0ABU5F720</accession>
<dbReference type="RefSeq" id="WP_261184255.1">
    <property type="nucleotide sequence ID" value="NZ_JAXBLV010000232.1"/>
</dbReference>
<dbReference type="PROSITE" id="PS51257">
    <property type="entry name" value="PROKAR_LIPOPROTEIN"/>
    <property type="match status" value="1"/>
</dbReference>
<evidence type="ECO:0000256" key="2">
    <source>
        <dbReference type="SAM" id="SignalP"/>
    </source>
</evidence>
<protein>
    <submittedName>
        <fullName evidence="3">Uncharacterized protein</fullName>
    </submittedName>
</protein>
<dbReference type="EMBL" id="JAXBLV010000232">
    <property type="protein sequence ID" value="MDY3563105.1"/>
    <property type="molecule type" value="Genomic_DNA"/>
</dbReference>
<dbReference type="Proteomes" id="UP001272242">
    <property type="component" value="Unassembled WGS sequence"/>
</dbReference>
<feature type="signal peptide" evidence="2">
    <location>
        <begin position="1"/>
        <end position="19"/>
    </location>
</feature>
<evidence type="ECO:0000313" key="3">
    <source>
        <dbReference type="EMBL" id="MDY3563105.1"/>
    </source>
</evidence>
<reference evidence="4" key="1">
    <citation type="journal article" date="2023" name="Mar. Drugs">
        <title>Gemmata algarum, a Novel Planctomycete Isolated from an Algal Mat, Displays Antimicrobial Activity.</title>
        <authorList>
            <person name="Kumar G."/>
            <person name="Kallscheuer N."/>
            <person name="Kashif M."/>
            <person name="Ahamad S."/>
            <person name="Jagadeeshwari U."/>
            <person name="Pannikurungottu S."/>
            <person name="Haufschild T."/>
            <person name="Kabuu M."/>
            <person name="Sasikala C."/>
            <person name="Jogler C."/>
            <person name="Ramana C."/>
        </authorList>
    </citation>
    <scope>NUCLEOTIDE SEQUENCE [LARGE SCALE GENOMIC DNA]</scope>
    <source>
        <strain evidence="4">JC673</strain>
    </source>
</reference>
<gene>
    <name evidence="3" type="ORF">R5W23_004604</name>
</gene>
<feature type="region of interest" description="Disordered" evidence="1">
    <location>
        <begin position="26"/>
        <end position="52"/>
    </location>
</feature>
<keyword evidence="2" id="KW-0732">Signal</keyword>
<organism evidence="3 4">
    <name type="scientific">Gemmata algarum</name>
    <dbReference type="NCBI Taxonomy" id="2975278"/>
    <lineage>
        <taxon>Bacteria</taxon>
        <taxon>Pseudomonadati</taxon>
        <taxon>Planctomycetota</taxon>
        <taxon>Planctomycetia</taxon>
        <taxon>Gemmatales</taxon>
        <taxon>Gemmataceae</taxon>
        <taxon>Gemmata</taxon>
    </lineage>
</organism>